<evidence type="ECO:0000256" key="1">
    <source>
        <dbReference type="ARBA" id="ARBA00022723"/>
    </source>
</evidence>
<dbReference type="GO" id="GO:0016702">
    <property type="term" value="F:oxidoreductase activity, acting on single donors with incorporation of molecular oxygen, incorporation of two atoms of oxygen"/>
    <property type="evidence" value="ECO:0007669"/>
    <property type="project" value="InterPro"/>
</dbReference>
<dbReference type="Pfam" id="PF00305">
    <property type="entry name" value="Lipoxygenase"/>
    <property type="match status" value="2"/>
</dbReference>
<keyword evidence="2" id="KW-0223">Dioxygenase</keyword>
<dbReference type="PANTHER" id="PTHR11771">
    <property type="entry name" value="LIPOXYGENASE"/>
    <property type="match status" value="1"/>
</dbReference>
<proteinExistence type="predicted"/>
<dbReference type="Gene3D" id="3.10.450.60">
    <property type="match status" value="2"/>
</dbReference>
<feature type="chain" id="PRO_5028021651" evidence="4">
    <location>
        <begin position="27"/>
        <end position="1274"/>
    </location>
</feature>
<evidence type="ECO:0000259" key="5">
    <source>
        <dbReference type="PROSITE" id="PS51393"/>
    </source>
</evidence>
<evidence type="ECO:0000256" key="4">
    <source>
        <dbReference type="SAM" id="SignalP"/>
    </source>
</evidence>
<dbReference type="InterPro" id="IPR036226">
    <property type="entry name" value="LipOase_C_sf"/>
</dbReference>
<feature type="signal peptide" evidence="4">
    <location>
        <begin position="1"/>
        <end position="26"/>
    </location>
</feature>
<evidence type="ECO:0000256" key="3">
    <source>
        <dbReference type="ARBA" id="ARBA00023002"/>
    </source>
</evidence>
<evidence type="ECO:0000256" key="2">
    <source>
        <dbReference type="ARBA" id="ARBA00022964"/>
    </source>
</evidence>
<dbReference type="PROSITE" id="PS51393">
    <property type="entry name" value="LIPOXYGENASE_3"/>
    <property type="match status" value="2"/>
</dbReference>
<dbReference type="GO" id="GO:0034440">
    <property type="term" value="P:lipid oxidation"/>
    <property type="evidence" value="ECO:0007669"/>
    <property type="project" value="InterPro"/>
</dbReference>
<keyword evidence="4" id="KW-0732">Signal</keyword>
<dbReference type="OrthoDB" id="407298at2759"/>
<dbReference type="SUPFAM" id="SSF48484">
    <property type="entry name" value="Lipoxigenase"/>
    <property type="match status" value="2"/>
</dbReference>
<keyword evidence="1" id="KW-0479">Metal-binding</keyword>
<dbReference type="GeneID" id="116308077"/>
<dbReference type="InterPro" id="IPR013819">
    <property type="entry name" value="LipOase_C"/>
</dbReference>
<dbReference type="KEGG" id="aten:116308077"/>
<dbReference type="RefSeq" id="XP_031574298.1">
    <property type="nucleotide sequence ID" value="XM_031718438.1"/>
</dbReference>
<organism evidence="6 7">
    <name type="scientific">Actinia tenebrosa</name>
    <name type="common">Australian red waratah sea anemone</name>
    <dbReference type="NCBI Taxonomy" id="6105"/>
    <lineage>
        <taxon>Eukaryota</taxon>
        <taxon>Metazoa</taxon>
        <taxon>Cnidaria</taxon>
        <taxon>Anthozoa</taxon>
        <taxon>Hexacorallia</taxon>
        <taxon>Actiniaria</taxon>
        <taxon>Actiniidae</taxon>
        <taxon>Actinia</taxon>
    </lineage>
</organism>
<dbReference type="Proteomes" id="UP000515163">
    <property type="component" value="Unplaced"/>
</dbReference>
<keyword evidence="6" id="KW-1185">Reference proteome</keyword>
<evidence type="ECO:0000313" key="7">
    <source>
        <dbReference type="RefSeq" id="XP_031574298.1"/>
    </source>
</evidence>
<gene>
    <name evidence="7" type="primary">LOC116308077</name>
</gene>
<dbReference type="InterPro" id="IPR000907">
    <property type="entry name" value="LipOase"/>
</dbReference>
<dbReference type="Gene3D" id="1.20.245.10">
    <property type="entry name" value="Lipoxygenase-1, Domain 5"/>
    <property type="match status" value="2"/>
</dbReference>
<reference evidence="7" key="1">
    <citation type="submission" date="2025-08" db="UniProtKB">
        <authorList>
            <consortium name="RefSeq"/>
        </authorList>
    </citation>
    <scope>IDENTIFICATION</scope>
    <source>
        <tissue evidence="7">Tentacle</tissue>
    </source>
</reference>
<dbReference type="GO" id="GO:0046872">
    <property type="term" value="F:metal ion binding"/>
    <property type="evidence" value="ECO:0007669"/>
    <property type="project" value="UniProtKB-KW"/>
</dbReference>
<feature type="domain" description="Lipoxygenase" evidence="5">
    <location>
        <begin position="677"/>
        <end position="1274"/>
    </location>
</feature>
<sequence>MPSPSNMSIVSVIFCMISFFLYICHAQHCPISLPQDVSLDSPCLKQREESLAKQRSMFGIREPTPEMPFSRLDITLDEYPTLLKTNPFLGFHAKIYASMATLSKTLLKVYLNRTLLLPGIMRLQEFGPLTHFFKTAMEKYFDGYVELPSKVEPFQSDMTKWISDDQFAEQRLAGVNPMTLQKVTFYKKIGKNWNKLKEKLNPNFNVEEAVHNALGRKLEGKPLKWIIRRGYLFVLHHPLSDNMESMPDLTDNDPQRRMWKYKSPIALFVMVPGKGNVMTEQPRLMPVAIQMDSKPVSQVFTPNDGDLWMLAKLNVQLTDLLCSQIVEHLSKVHLVSEALCLSVERQLSQRHPLYEIMKYHCRGVLTTNTIGGPALLKPMEKMHRLAPFGHEGSSYLVNEVSKSLEWKDLEFTNNMRKRGLTSRRRLPYYPYRDDGQMILNVIRDMVTEYVKLYYQSNKEVRKDSELQMFVNEVSAEGSRTEGVNGNIQGFPSQIGTKRKLVDTFTQMIWLMSAQHAAISYPVADYGAYSPNIPMKLYDDERVSHTTYSGTRLPNRLQAAAHASFAMSLATFRYDRLFDYGEYLDDPKARQILYHYFSVLTEQVEPLLNERNKKRFRDGHLTYPYLSPRWMPNGIQSLEEGCGRRMRLAEKKMSLYSLLFGLLTIALFQFCQGNQCPISLPQDVSHDSPCLKQREESLAKQRSTYGIHEPTPQMPFSRLDMSISDYQNLLKNHPFTGFHAALWGRIINGTRKLISGYMAKVAHLPKIVKMPEYAQLMQIRGSLEPYFDGYVELPSKVEPFQSDMTKWISDEQFAEQRLAGVNPMTLQKVTYSSRIGMNWLDLRKKLNLKFKWDEAVKGVLGISLRSAIRWGYLYVLYQPLNDNVPSMEDHTASDPHRRMWDYKSPIALFVSVRGKYFFSKRHLMPLAIQMDSKQDAQVLTPADGDLWMLAKINVQNSDAAGSQMVEHLAKVHLLSEALCLSVERQLSQRHPLYEIMKYHCRGVLTTNTFGGPTLLKPNLPLDKLMPYGYKGANELTKRTARILNWKDLEFTRNIKKRGLTNRHHLPYYPYRDDGQVILNVIRDMVTEYVKLYYRYNYDVREDSELQNFVNEVSAKGTGVTGGKGNLRGFPAKLRTRSELIDTITQMIWTMSAQHCVVNYPLSDYTAYVPNIPLKIYDDDRVPNNTFSSARLPDRFQSLLQMSNVMTLSTFRYDRLFDYGEHLDDPKARQVLYRYFSVLTEQVEPLLDERNKERLRDGHLTYPYLLPRWMPNGIQS</sequence>
<protein>
    <submittedName>
        <fullName evidence="7">Uncharacterized protein LOC116308077</fullName>
    </submittedName>
</protein>
<name>A0A6P8J941_ACTTE</name>
<dbReference type="InParanoid" id="A0A6P8J941"/>
<evidence type="ECO:0000313" key="6">
    <source>
        <dbReference type="Proteomes" id="UP000515163"/>
    </source>
</evidence>
<keyword evidence="3" id="KW-0560">Oxidoreductase</keyword>
<dbReference type="AlphaFoldDB" id="A0A6P8J941"/>
<feature type="domain" description="Lipoxygenase" evidence="5">
    <location>
        <begin position="31"/>
        <end position="636"/>
    </location>
</feature>
<accession>A0A6P8J941</accession>